<sequence length="125" mass="13425">MSCILAIQRFQRHRASQPHRHFIADVSGNVSADRPAPPAARRPPHKDVSARCRYRSNSRANATASPASASTSIDAPVAFAIRQIYSRAPTLARYLGSDGTKVALWVSAFLLLCAGVRIMLTGPAG</sequence>
<keyword evidence="2" id="KW-0812">Transmembrane</keyword>
<keyword evidence="2" id="KW-0472">Membrane</keyword>
<gene>
    <name evidence="3" type="ORF">BAN20980_00632</name>
</gene>
<proteinExistence type="predicted"/>
<keyword evidence="2" id="KW-1133">Transmembrane helix</keyword>
<evidence type="ECO:0000256" key="1">
    <source>
        <dbReference type="SAM" id="MobiDB-lite"/>
    </source>
</evidence>
<dbReference type="AlphaFoldDB" id="A0A6P2G2M6"/>
<evidence type="ECO:0000256" key="2">
    <source>
        <dbReference type="SAM" id="Phobius"/>
    </source>
</evidence>
<feature type="region of interest" description="Disordered" evidence="1">
    <location>
        <begin position="26"/>
        <end position="70"/>
    </location>
</feature>
<name>A0A6P2G2M6_9BURK</name>
<feature type="transmembrane region" description="Helical" evidence="2">
    <location>
        <begin position="102"/>
        <end position="120"/>
    </location>
</feature>
<reference evidence="3 4" key="1">
    <citation type="submission" date="2019-09" db="EMBL/GenBank/DDBJ databases">
        <authorList>
            <person name="Depoorter E."/>
        </authorList>
    </citation>
    <scope>NUCLEOTIDE SEQUENCE [LARGE SCALE GENOMIC DNA]</scope>
    <source>
        <strain evidence="3">LMG 20980</strain>
    </source>
</reference>
<organism evidence="3 4">
    <name type="scientific">Burkholderia anthina</name>
    <dbReference type="NCBI Taxonomy" id="179879"/>
    <lineage>
        <taxon>Bacteria</taxon>
        <taxon>Pseudomonadati</taxon>
        <taxon>Pseudomonadota</taxon>
        <taxon>Betaproteobacteria</taxon>
        <taxon>Burkholderiales</taxon>
        <taxon>Burkholderiaceae</taxon>
        <taxon>Burkholderia</taxon>
        <taxon>Burkholderia cepacia complex</taxon>
    </lineage>
</organism>
<dbReference type="Proteomes" id="UP000494201">
    <property type="component" value="Unassembled WGS sequence"/>
</dbReference>
<protein>
    <submittedName>
        <fullName evidence="3">Antibiotic resistance protein</fullName>
    </submittedName>
</protein>
<accession>A0A6P2G2M6</accession>
<evidence type="ECO:0000313" key="3">
    <source>
        <dbReference type="EMBL" id="VVU47938.1"/>
    </source>
</evidence>
<evidence type="ECO:0000313" key="4">
    <source>
        <dbReference type="Proteomes" id="UP000494201"/>
    </source>
</evidence>
<dbReference type="EMBL" id="CABVLY010000002">
    <property type="protein sequence ID" value="VVU47938.1"/>
    <property type="molecule type" value="Genomic_DNA"/>
</dbReference>
<feature type="compositionally biased region" description="Low complexity" evidence="1">
    <location>
        <begin position="55"/>
        <end position="70"/>
    </location>
</feature>